<evidence type="ECO:0000313" key="2">
    <source>
        <dbReference type="EMBL" id="RPF55295.1"/>
    </source>
</evidence>
<dbReference type="Gene3D" id="3.40.630.30">
    <property type="match status" value="1"/>
</dbReference>
<dbReference type="InterPro" id="IPR000182">
    <property type="entry name" value="GNAT_dom"/>
</dbReference>
<protein>
    <recommendedName>
        <fullName evidence="1">N-acetyltransferase domain-containing protein</fullName>
    </recommendedName>
</protein>
<proteinExistence type="predicted"/>
<dbReference type="Pfam" id="PF00583">
    <property type="entry name" value="Acetyltransf_1"/>
    <property type="match status" value="1"/>
</dbReference>
<dbReference type="OrthoDB" id="2350893at2"/>
<dbReference type="RefSeq" id="WP_124218970.1">
    <property type="nucleotide sequence ID" value="NZ_RKRF01000007.1"/>
</dbReference>
<comment type="caution">
    <text evidence="2">The sequence shown here is derived from an EMBL/GenBank/DDBJ whole genome shotgun (WGS) entry which is preliminary data.</text>
</comment>
<name>A0A3N5C9N3_9BACI</name>
<feature type="domain" description="N-acetyltransferase" evidence="1">
    <location>
        <begin position="137"/>
        <end position="272"/>
    </location>
</feature>
<accession>A0A3N5C9N3</accession>
<gene>
    <name evidence="2" type="ORF">EDC24_0166</name>
</gene>
<dbReference type="SUPFAM" id="SSF55729">
    <property type="entry name" value="Acyl-CoA N-acyltransferases (Nat)"/>
    <property type="match status" value="1"/>
</dbReference>
<evidence type="ECO:0000259" key="1">
    <source>
        <dbReference type="PROSITE" id="PS51186"/>
    </source>
</evidence>
<dbReference type="CDD" id="cd04301">
    <property type="entry name" value="NAT_SF"/>
    <property type="match status" value="1"/>
</dbReference>
<dbReference type="Proteomes" id="UP000276443">
    <property type="component" value="Unassembled WGS sequence"/>
</dbReference>
<organism evidence="2 3">
    <name type="scientific">Aquisalibacillus elongatus</name>
    <dbReference type="NCBI Taxonomy" id="485577"/>
    <lineage>
        <taxon>Bacteria</taxon>
        <taxon>Bacillati</taxon>
        <taxon>Bacillota</taxon>
        <taxon>Bacilli</taxon>
        <taxon>Bacillales</taxon>
        <taxon>Bacillaceae</taxon>
        <taxon>Aquisalibacillus</taxon>
    </lineage>
</organism>
<dbReference type="InterPro" id="IPR016181">
    <property type="entry name" value="Acyl_CoA_acyltransferase"/>
</dbReference>
<sequence>MSLVVSKDLALRLEDSEIEALSSRLKEIQKRQGNPMNVEMHKFGNATAFSVKNIPGPSFNTVKGLTERDVEQIDQIIEFYRQKEIPVRFELAPASSSPELLTYLSEAGYYQNDFHTTLYASLSNQLETSFEIKEPKITICELKRDEFDTFAEIYTKGFQMPSFLKNGVEQNNEILYNNTDWTFYLASYESEPVGVGTLFTNNGVASLAAATTVPNFRNKGIHSALIKHRIYQAKLRKCDLIVGQANFGSVSQNNMERAGMKIAYTKAIWVKK</sequence>
<dbReference type="PROSITE" id="PS51186">
    <property type="entry name" value="GNAT"/>
    <property type="match status" value="1"/>
</dbReference>
<dbReference type="EMBL" id="RKRF01000007">
    <property type="protein sequence ID" value="RPF55295.1"/>
    <property type="molecule type" value="Genomic_DNA"/>
</dbReference>
<keyword evidence="3" id="KW-1185">Reference proteome</keyword>
<evidence type="ECO:0000313" key="3">
    <source>
        <dbReference type="Proteomes" id="UP000276443"/>
    </source>
</evidence>
<dbReference type="AlphaFoldDB" id="A0A3N5C9N3"/>
<reference evidence="2 3" key="1">
    <citation type="submission" date="2018-11" db="EMBL/GenBank/DDBJ databases">
        <title>Genomic Encyclopedia of Type Strains, Phase IV (KMG-IV): sequencing the most valuable type-strain genomes for metagenomic binning, comparative biology and taxonomic classification.</title>
        <authorList>
            <person name="Goeker M."/>
        </authorList>
    </citation>
    <scope>NUCLEOTIDE SEQUENCE [LARGE SCALE GENOMIC DNA]</scope>
    <source>
        <strain evidence="2 3">DSM 18090</strain>
    </source>
</reference>
<dbReference type="GO" id="GO:0016747">
    <property type="term" value="F:acyltransferase activity, transferring groups other than amino-acyl groups"/>
    <property type="evidence" value="ECO:0007669"/>
    <property type="project" value="InterPro"/>
</dbReference>